<evidence type="ECO:0000256" key="4">
    <source>
        <dbReference type="ARBA" id="ARBA00022643"/>
    </source>
</evidence>
<evidence type="ECO:0000313" key="9">
    <source>
        <dbReference type="EMBL" id="OUP52680.1"/>
    </source>
</evidence>
<evidence type="ECO:0000313" key="12">
    <source>
        <dbReference type="Proteomes" id="UP000195897"/>
    </source>
</evidence>
<dbReference type="PANTHER" id="PTHR36118:SF1">
    <property type="entry name" value="ION-TRANSLOCATING OXIDOREDUCTASE COMPLEX SUBUNIT G"/>
    <property type="match status" value="1"/>
</dbReference>
<keyword evidence="6 7" id="KW-1133">Transmembrane helix</keyword>
<dbReference type="GO" id="GO:0009055">
    <property type="term" value="F:electron transfer activity"/>
    <property type="evidence" value="ECO:0007669"/>
    <property type="project" value="InterPro"/>
</dbReference>
<dbReference type="Pfam" id="PF04205">
    <property type="entry name" value="FMN_bind"/>
    <property type="match status" value="1"/>
</dbReference>
<dbReference type="GO" id="GO:0010181">
    <property type="term" value="F:FMN binding"/>
    <property type="evidence" value="ECO:0007669"/>
    <property type="project" value="InterPro"/>
</dbReference>
<reference evidence="10" key="2">
    <citation type="journal article" date="2018" name="BMC Genomics">
        <title>Whole genome sequencing and function prediction of 133 gut anaerobes isolated from chicken caecum in pure cultures.</title>
        <authorList>
            <person name="Medvecky M."/>
            <person name="Cejkova D."/>
            <person name="Polansky O."/>
            <person name="Karasova D."/>
            <person name="Kubasova T."/>
            <person name="Cizek A."/>
            <person name="Rychlik I."/>
        </authorList>
    </citation>
    <scope>NUCLEOTIDE SEQUENCE</scope>
    <source>
        <strain evidence="10">An179</strain>
        <strain evidence="9">An180</strain>
    </source>
</reference>
<evidence type="ECO:0000256" key="5">
    <source>
        <dbReference type="ARBA" id="ARBA00022982"/>
    </source>
</evidence>
<keyword evidence="6 7" id="KW-0472">Membrane</keyword>
<keyword evidence="4 6" id="KW-0288">FMN</keyword>
<dbReference type="RefSeq" id="WP_016147789.1">
    <property type="nucleotide sequence ID" value="NZ_CABKSA010000001.1"/>
</dbReference>
<dbReference type="EMBL" id="NFKL01000010">
    <property type="protein sequence ID" value="OUP58128.1"/>
    <property type="molecule type" value="Genomic_DNA"/>
</dbReference>
<evidence type="ECO:0000313" key="11">
    <source>
        <dbReference type="Proteomes" id="UP000195326"/>
    </source>
</evidence>
<comment type="function">
    <text evidence="6">Part of a membrane-bound complex that couples electron transfer with translocation of ions across the membrane.</text>
</comment>
<keyword evidence="5 6" id="KW-0249">Electron transport</keyword>
<accession>A0A1Y4LN56</accession>
<keyword evidence="6 7" id="KW-0812">Transmembrane</keyword>
<dbReference type="SMART" id="SM00900">
    <property type="entry name" value="FMN_bind"/>
    <property type="match status" value="1"/>
</dbReference>
<evidence type="ECO:0000256" key="3">
    <source>
        <dbReference type="ARBA" id="ARBA00022630"/>
    </source>
</evidence>
<dbReference type="STRING" id="501571.GCA_900143195_00717"/>
<organism evidence="10 11">
    <name type="scientific">Butyricicoccus pullicaecorum</name>
    <dbReference type="NCBI Taxonomy" id="501571"/>
    <lineage>
        <taxon>Bacteria</taxon>
        <taxon>Bacillati</taxon>
        <taxon>Bacillota</taxon>
        <taxon>Clostridia</taxon>
        <taxon>Eubacteriales</taxon>
        <taxon>Butyricicoccaceae</taxon>
        <taxon>Butyricicoccus</taxon>
    </lineage>
</organism>
<comment type="cofactor">
    <cofactor evidence="6">
        <name>FMN</name>
        <dbReference type="ChEBI" id="CHEBI:58210"/>
    </cofactor>
</comment>
<dbReference type="InterPro" id="IPR010209">
    <property type="entry name" value="Ion_transpt_RnfG/RsxG"/>
</dbReference>
<feature type="transmembrane region" description="Helical" evidence="7">
    <location>
        <begin position="12"/>
        <end position="31"/>
    </location>
</feature>
<comment type="subunit">
    <text evidence="6">The complex is composed of six subunits: RnfA, RnfB, RnfC, RnfD, RnfE and RnfG.</text>
</comment>
<dbReference type="EMBL" id="NFKK01000008">
    <property type="protein sequence ID" value="OUP52680.1"/>
    <property type="molecule type" value="Genomic_DNA"/>
</dbReference>
<evidence type="ECO:0000256" key="6">
    <source>
        <dbReference type="HAMAP-Rule" id="MF_00479"/>
    </source>
</evidence>
<dbReference type="NCBIfam" id="TIGR01947">
    <property type="entry name" value="rnfG"/>
    <property type="match status" value="1"/>
</dbReference>
<protein>
    <recommendedName>
        <fullName evidence="6">Ion-translocating oxidoreductase complex subunit G</fullName>
        <ecNumber evidence="6">7.-.-.-</ecNumber>
    </recommendedName>
    <alternativeName>
        <fullName evidence="6">Rnf electron transport complex subunit G</fullName>
    </alternativeName>
</protein>
<dbReference type="GO" id="GO:0022900">
    <property type="term" value="P:electron transport chain"/>
    <property type="evidence" value="ECO:0007669"/>
    <property type="project" value="UniProtKB-UniRule"/>
</dbReference>
<dbReference type="Proteomes" id="UP000195897">
    <property type="component" value="Unassembled WGS sequence"/>
</dbReference>
<dbReference type="EC" id="7.-.-.-" evidence="6"/>
<dbReference type="AlphaFoldDB" id="A0A1Y4LN56"/>
<dbReference type="PIRSF" id="PIRSF006091">
    <property type="entry name" value="E_trnsport_RnfG"/>
    <property type="match status" value="1"/>
</dbReference>
<gene>
    <name evidence="6" type="primary">rnfG</name>
    <name evidence="10" type="ORF">B5F15_08135</name>
    <name evidence="9" type="ORF">B5F17_08210</name>
</gene>
<keyword evidence="3 6" id="KW-0285">Flavoprotein</keyword>
<keyword evidence="1 6" id="KW-0813">Transport</keyword>
<keyword evidence="2 6" id="KW-0597">Phosphoprotein</keyword>
<sequence length="202" mass="20431">MSETKKGEGIGRLIVVLGLITFVCALLLGVVNQVTAPLIEQNDINTRNAAMEEIIPGAEFEDLGVVLSAEDVAAAGVTLPAGRSAAAISGVYKATVDGQDAGYCVQVNPKGFGGELTMIVGISTDGTVAGAKVTAHGETPGLGAKSQTDPEWIKQYQGQPADGQLQVTKDGGTINAITGSTITSRAVTDGVNTAAAYVATLG</sequence>
<feature type="modified residue" description="FMN phosphoryl threonine" evidence="6">
    <location>
        <position position="181"/>
    </location>
</feature>
<keyword evidence="6" id="KW-1278">Translocase</keyword>
<dbReference type="Proteomes" id="UP000195326">
    <property type="component" value="Unassembled WGS sequence"/>
</dbReference>
<reference evidence="11 12" key="1">
    <citation type="submission" date="2017-04" db="EMBL/GenBank/DDBJ databases">
        <title>Function of individual gut microbiota members based on whole genome sequencing of pure cultures obtained from chicken caecum.</title>
        <authorList>
            <person name="Medvecky M."/>
            <person name="Cejkova D."/>
            <person name="Polansky O."/>
            <person name="Karasova D."/>
            <person name="Kubasova T."/>
            <person name="Cizek A."/>
            <person name="Rychlik I."/>
        </authorList>
    </citation>
    <scope>NUCLEOTIDE SEQUENCE [LARGE SCALE GENOMIC DNA]</scope>
    <source>
        <strain evidence="11">An179</strain>
        <strain evidence="12">An180</strain>
    </source>
</reference>
<evidence type="ECO:0000313" key="10">
    <source>
        <dbReference type="EMBL" id="OUP58128.1"/>
    </source>
</evidence>
<name>A0A1Y4LN56_9FIRM</name>
<keyword evidence="6" id="KW-1003">Cell membrane</keyword>
<evidence type="ECO:0000256" key="1">
    <source>
        <dbReference type="ARBA" id="ARBA00022448"/>
    </source>
</evidence>
<comment type="caution">
    <text evidence="10">The sequence shown here is derived from an EMBL/GenBank/DDBJ whole genome shotgun (WGS) entry which is preliminary data.</text>
</comment>
<evidence type="ECO:0000256" key="2">
    <source>
        <dbReference type="ARBA" id="ARBA00022553"/>
    </source>
</evidence>
<dbReference type="HAMAP" id="MF_00479">
    <property type="entry name" value="RsxG_RnfG"/>
    <property type="match status" value="1"/>
</dbReference>
<proteinExistence type="inferred from homology"/>
<comment type="similarity">
    <text evidence="6">Belongs to the RnfG family.</text>
</comment>
<feature type="domain" description="FMN-binding" evidence="8">
    <location>
        <begin position="111"/>
        <end position="198"/>
    </location>
</feature>
<evidence type="ECO:0000259" key="8">
    <source>
        <dbReference type="SMART" id="SM00900"/>
    </source>
</evidence>
<dbReference type="PANTHER" id="PTHR36118">
    <property type="entry name" value="ION-TRANSLOCATING OXIDOREDUCTASE COMPLEX SUBUNIT G"/>
    <property type="match status" value="1"/>
</dbReference>
<evidence type="ECO:0000256" key="7">
    <source>
        <dbReference type="SAM" id="Phobius"/>
    </source>
</evidence>
<dbReference type="InterPro" id="IPR007329">
    <property type="entry name" value="FMN-bd"/>
</dbReference>
<comment type="subcellular location">
    <subcellularLocation>
        <location evidence="6">Cell membrane</location>
        <topology evidence="6">Single-pass membrane protein</topology>
    </subcellularLocation>
</comment>
<dbReference type="GO" id="GO:0005886">
    <property type="term" value="C:plasma membrane"/>
    <property type="evidence" value="ECO:0007669"/>
    <property type="project" value="UniProtKB-SubCell"/>
</dbReference>